<dbReference type="STRING" id="335973.SAMN04488693_12234"/>
<keyword evidence="1" id="KW-0472">Membrane</keyword>
<feature type="transmembrane region" description="Helical" evidence="1">
    <location>
        <begin position="92"/>
        <end position="109"/>
    </location>
</feature>
<dbReference type="RefSeq" id="WP_245702903.1">
    <property type="nucleotide sequence ID" value="NZ_FNDT01000022.1"/>
</dbReference>
<feature type="transmembrane region" description="Helical" evidence="1">
    <location>
        <begin position="27"/>
        <end position="51"/>
    </location>
</feature>
<organism evidence="2 3">
    <name type="scientific">Arthrobacter subterraneus</name>
    <dbReference type="NCBI Taxonomy" id="335973"/>
    <lineage>
        <taxon>Bacteria</taxon>
        <taxon>Bacillati</taxon>
        <taxon>Actinomycetota</taxon>
        <taxon>Actinomycetes</taxon>
        <taxon>Micrococcales</taxon>
        <taxon>Micrococcaceae</taxon>
        <taxon>Arthrobacter</taxon>
    </lineage>
</organism>
<dbReference type="AlphaFoldDB" id="A0A1G8N8D7"/>
<reference evidence="2 3" key="1">
    <citation type="submission" date="2016-10" db="EMBL/GenBank/DDBJ databases">
        <authorList>
            <person name="de Groot N.N."/>
        </authorList>
    </citation>
    <scope>NUCLEOTIDE SEQUENCE [LARGE SCALE GENOMIC DNA]</scope>
    <source>
        <strain evidence="2 3">NP_1H</strain>
    </source>
</reference>
<protein>
    <submittedName>
        <fullName evidence="2">Uncharacterized protein</fullName>
    </submittedName>
</protein>
<sequence length="156" mass="15931">MKTRPRNSSTHAQASAPAGHVPMARRITAGIVGGLAGGAVFGVLMAMMGMLPMIASLVGSDAAVVGLAVHLVISVLIGLGLTVPFAGMLSGLARSAVIGLAYGALWWLLGPLLLMPTMMGMPVFMIDAAAWVSLLGHLIYGIILGVSASAMLRGRR</sequence>
<keyword evidence="3" id="KW-1185">Reference proteome</keyword>
<feature type="transmembrane region" description="Helical" evidence="1">
    <location>
        <begin position="63"/>
        <end position="85"/>
    </location>
</feature>
<keyword evidence="1" id="KW-0812">Transmembrane</keyword>
<gene>
    <name evidence="2" type="ORF">SAMN04488693_12234</name>
</gene>
<dbReference type="EMBL" id="FNDT01000022">
    <property type="protein sequence ID" value="SDI76468.1"/>
    <property type="molecule type" value="Genomic_DNA"/>
</dbReference>
<proteinExistence type="predicted"/>
<evidence type="ECO:0000313" key="3">
    <source>
        <dbReference type="Proteomes" id="UP000199258"/>
    </source>
</evidence>
<name>A0A1G8N8D7_9MICC</name>
<evidence type="ECO:0000313" key="2">
    <source>
        <dbReference type="EMBL" id="SDI76468.1"/>
    </source>
</evidence>
<accession>A0A1G8N8D7</accession>
<feature type="transmembrane region" description="Helical" evidence="1">
    <location>
        <begin position="129"/>
        <end position="152"/>
    </location>
</feature>
<keyword evidence="1" id="KW-1133">Transmembrane helix</keyword>
<dbReference type="Proteomes" id="UP000199258">
    <property type="component" value="Unassembled WGS sequence"/>
</dbReference>
<evidence type="ECO:0000256" key="1">
    <source>
        <dbReference type="SAM" id="Phobius"/>
    </source>
</evidence>